<proteinExistence type="predicted"/>
<sequence length="171" mass="19236">MAGQYCDGVSPPLQTERTFNHGHTRVSKTAADKLEVIDWIEKYGNGVPTRALTYFRDERGWIVSGSQNRQWWKKKKPLRETGTTRRRVAGGCGNLGGPEEALLIRFYIYLLGRGYSSLLELSQRRDWVIMSSPPPTDGQIDLWLGMDSLSVTLLTLPYLTMTSLPTVLSAT</sequence>
<evidence type="ECO:0000313" key="1">
    <source>
        <dbReference type="EMBL" id="OWY97444.1"/>
    </source>
</evidence>
<dbReference type="Proteomes" id="UP000198211">
    <property type="component" value="Unassembled WGS sequence"/>
</dbReference>
<keyword evidence="2" id="KW-1185">Reference proteome</keyword>
<accession>A0A225UWK5</accession>
<evidence type="ECO:0000313" key="2">
    <source>
        <dbReference type="Proteomes" id="UP000198211"/>
    </source>
</evidence>
<reference evidence="2" key="1">
    <citation type="submission" date="2017-03" db="EMBL/GenBank/DDBJ databases">
        <title>Phytopthora megakarya and P. palmivora, two closely related causual agents of cacao black pod achieved similar genome size and gene model numbers by different mechanisms.</title>
        <authorList>
            <person name="Ali S."/>
            <person name="Shao J."/>
            <person name="Larry D.J."/>
            <person name="Kronmiller B."/>
            <person name="Shen D."/>
            <person name="Strem M.D."/>
            <person name="Melnick R.L."/>
            <person name="Guiltinan M.J."/>
            <person name="Tyler B.M."/>
            <person name="Meinhardt L.W."/>
            <person name="Bailey B.A."/>
        </authorList>
    </citation>
    <scope>NUCLEOTIDE SEQUENCE [LARGE SCALE GENOMIC DNA]</scope>
    <source>
        <strain evidence="2">zdho120</strain>
    </source>
</reference>
<protein>
    <submittedName>
        <fullName evidence="1">Uncharacterized protein</fullName>
    </submittedName>
</protein>
<gene>
    <name evidence="1" type="ORF">PHMEG_00032020</name>
</gene>
<dbReference type="AlphaFoldDB" id="A0A225UWK5"/>
<comment type="caution">
    <text evidence="1">The sequence shown here is derived from an EMBL/GenBank/DDBJ whole genome shotgun (WGS) entry which is preliminary data.</text>
</comment>
<name>A0A225UWK5_9STRA</name>
<organism evidence="1 2">
    <name type="scientific">Phytophthora megakarya</name>
    <dbReference type="NCBI Taxonomy" id="4795"/>
    <lineage>
        <taxon>Eukaryota</taxon>
        <taxon>Sar</taxon>
        <taxon>Stramenopiles</taxon>
        <taxon>Oomycota</taxon>
        <taxon>Peronosporomycetes</taxon>
        <taxon>Peronosporales</taxon>
        <taxon>Peronosporaceae</taxon>
        <taxon>Phytophthora</taxon>
    </lineage>
</organism>
<dbReference type="EMBL" id="NBNE01010448">
    <property type="protein sequence ID" value="OWY97444.1"/>
    <property type="molecule type" value="Genomic_DNA"/>
</dbReference>
<dbReference type="OrthoDB" id="124660at2759"/>